<gene>
    <name evidence="2" type="ORF">FKW77_004170</name>
</gene>
<dbReference type="Proteomes" id="UP000316270">
    <property type="component" value="Chromosome 15"/>
</dbReference>
<reference evidence="2 3" key="1">
    <citation type="submission" date="2019-07" db="EMBL/GenBank/DDBJ databases">
        <title>Finished genome of Venturia effusa.</title>
        <authorList>
            <person name="Young C.A."/>
            <person name="Cox M.P."/>
            <person name="Ganley A.R.D."/>
            <person name="David W.J."/>
        </authorList>
    </citation>
    <scope>NUCLEOTIDE SEQUENCE [LARGE SCALE GENOMIC DNA]</scope>
    <source>
        <strain evidence="3">albino</strain>
    </source>
</reference>
<protein>
    <submittedName>
        <fullName evidence="2">Uncharacterized protein</fullName>
    </submittedName>
</protein>
<feature type="region of interest" description="Disordered" evidence="1">
    <location>
        <begin position="1"/>
        <end position="34"/>
    </location>
</feature>
<accession>A0A517LLA8</accession>
<feature type="compositionally biased region" description="Basic residues" evidence="1">
    <location>
        <begin position="22"/>
        <end position="31"/>
    </location>
</feature>
<keyword evidence="3" id="KW-1185">Reference proteome</keyword>
<feature type="compositionally biased region" description="Polar residues" evidence="1">
    <location>
        <begin position="1"/>
        <end position="13"/>
    </location>
</feature>
<organism evidence="2 3">
    <name type="scientific">Venturia effusa</name>
    <dbReference type="NCBI Taxonomy" id="50376"/>
    <lineage>
        <taxon>Eukaryota</taxon>
        <taxon>Fungi</taxon>
        <taxon>Dikarya</taxon>
        <taxon>Ascomycota</taxon>
        <taxon>Pezizomycotina</taxon>
        <taxon>Dothideomycetes</taxon>
        <taxon>Pleosporomycetidae</taxon>
        <taxon>Venturiales</taxon>
        <taxon>Venturiaceae</taxon>
        <taxon>Venturia</taxon>
    </lineage>
</organism>
<dbReference type="AlphaFoldDB" id="A0A517LLA8"/>
<evidence type="ECO:0000256" key="1">
    <source>
        <dbReference type="SAM" id="MobiDB-lite"/>
    </source>
</evidence>
<sequence length="383" mass="42713">MNTSGQGSANNTYRGGSFRGRGGQRRGHHLGNFRGGYRGGFRGVYPGGFVNRQPGGFHHRGAPNDTWNGVAYNGTLYNNVPFNDSAFWNHINRTALDVGGGWNGSGYDGARESAYAGTAQAGRGSWNGGGYRGGSQNHVFGPAATQTLRGGGVNLRRDTFPSNKRKAEWTSMNDDAKKTKLDQELDHIQQKATKRETEMTAEKMKLDRELDEIRTRAAKKEPVSFFSLPRELRQQIIRYVYESQTMPDAVPTDLATRQGRRDFREWQSQWMPNVRQSAELTLTLAQVDGRMVDDVNFIMAKCASQRRDMQTEWIGLVDGAGEEGWGLVKLLFLSGEQINWYRDVSSSFWNTPRVYVGEDVEDEGGCGDCCSDEPPDAGAMWHD</sequence>
<name>A0A517LLA8_9PEZI</name>
<dbReference type="OrthoDB" id="3941021at2759"/>
<evidence type="ECO:0000313" key="3">
    <source>
        <dbReference type="Proteomes" id="UP000316270"/>
    </source>
</evidence>
<evidence type="ECO:0000313" key="2">
    <source>
        <dbReference type="EMBL" id="QDS76419.1"/>
    </source>
</evidence>
<dbReference type="EMBL" id="CP042199">
    <property type="protein sequence ID" value="QDS76419.1"/>
    <property type="molecule type" value="Genomic_DNA"/>
</dbReference>
<proteinExistence type="predicted"/>